<gene>
    <name evidence="2" type="ORF">Poly59_45450</name>
</gene>
<evidence type="ECO:0000313" key="3">
    <source>
        <dbReference type="Proteomes" id="UP000317977"/>
    </source>
</evidence>
<proteinExistence type="predicted"/>
<keyword evidence="1" id="KW-0472">Membrane</keyword>
<dbReference type="AlphaFoldDB" id="A0A5C6EGV0"/>
<keyword evidence="3" id="KW-1185">Reference proteome</keyword>
<feature type="transmembrane region" description="Helical" evidence="1">
    <location>
        <begin position="191"/>
        <end position="210"/>
    </location>
</feature>
<protein>
    <submittedName>
        <fullName evidence="2">Uncharacterized protein</fullName>
    </submittedName>
</protein>
<evidence type="ECO:0000313" key="2">
    <source>
        <dbReference type="EMBL" id="TWU47704.1"/>
    </source>
</evidence>
<keyword evidence="1" id="KW-0812">Transmembrane</keyword>
<sequence length="275" mass="30014">MMTNNTSWMPRPDLALVFTTVFVIVLANLPAPVPHQVVEVSNTEATDTSHTYSLAVNDPRLRRLTRRIDTYGKSAPAAAVGKAKWMAETSSIYAERTLLDLAKLETQSDEATSLATGKTPASSTPIMMVSYVKTPDAKPTPTNLVEYWSNFSKTSEKSIETIRTNWQKRIASLGPPPVKLAGTVPGVISGGTIYVASILAIFATLVMATWRSSYPTRRLQHPVAITTEDHQSVANDSGLAITLPAGSVRLHQPMMVHLRRMAYAGLIVIAILQWL</sequence>
<dbReference type="EMBL" id="SJPX01000005">
    <property type="protein sequence ID" value="TWU47704.1"/>
    <property type="molecule type" value="Genomic_DNA"/>
</dbReference>
<evidence type="ECO:0000256" key="1">
    <source>
        <dbReference type="SAM" id="Phobius"/>
    </source>
</evidence>
<organism evidence="2 3">
    <name type="scientific">Rubripirellula reticaptiva</name>
    <dbReference type="NCBI Taxonomy" id="2528013"/>
    <lineage>
        <taxon>Bacteria</taxon>
        <taxon>Pseudomonadati</taxon>
        <taxon>Planctomycetota</taxon>
        <taxon>Planctomycetia</taxon>
        <taxon>Pirellulales</taxon>
        <taxon>Pirellulaceae</taxon>
        <taxon>Rubripirellula</taxon>
    </lineage>
</organism>
<keyword evidence="1" id="KW-1133">Transmembrane helix</keyword>
<name>A0A5C6EGV0_9BACT</name>
<reference evidence="2 3" key="1">
    <citation type="submission" date="2019-02" db="EMBL/GenBank/DDBJ databases">
        <title>Deep-cultivation of Planctomycetes and their phenomic and genomic characterization uncovers novel biology.</title>
        <authorList>
            <person name="Wiegand S."/>
            <person name="Jogler M."/>
            <person name="Boedeker C."/>
            <person name="Pinto D."/>
            <person name="Vollmers J."/>
            <person name="Rivas-Marin E."/>
            <person name="Kohn T."/>
            <person name="Peeters S.H."/>
            <person name="Heuer A."/>
            <person name="Rast P."/>
            <person name="Oberbeckmann S."/>
            <person name="Bunk B."/>
            <person name="Jeske O."/>
            <person name="Meyerdierks A."/>
            <person name="Storesund J.E."/>
            <person name="Kallscheuer N."/>
            <person name="Luecker S."/>
            <person name="Lage O.M."/>
            <person name="Pohl T."/>
            <person name="Merkel B.J."/>
            <person name="Hornburger P."/>
            <person name="Mueller R.-W."/>
            <person name="Bruemmer F."/>
            <person name="Labrenz M."/>
            <person name="Spormann A.M."/>
            <person name="Op Den Camp H."/>
            <person name="Overmann J."/>
            <person name="Amann R."/>
            <person name="Jetten M.S.M."/>
            <person name="Mascher T."/>
            <person name="Medema M.H."/>
            <person name="Devos D.P."/>
            <person name="Kaster A.-K."/>
            <person name="Ovreas L."/>
            <person name="Rohde M."/>
            <person name="Galperin M.Y."/>
            <person name="Jogler C."/>
        </authorList>
    </citation>
    <scope>NUCLEOTIDE SEQUENCE [LARGE SCALE GENOMIC DNA]</scope>
    <source>
        <strain evidence="2 3">Poly59</strain>
    </source>
</reference>
<dbReference type="Proteomes" id="UP000317977">
    <property type="component" value="Unassembled WGS sequence"/>
</dbReference>
<accession>A0A5C6EGV0</accession>
<comment type="caution">
    <text evidence="2">The sequence shown here is derived from an EMBL/GenBank/DDBJ whole genome shotgun (WGS) entry which is preliminary data.</text>
</comment>